<dbReference type="Gene3D" id="1.10.260.40">
    <property type="entry name" value="lambda repressor-like DNA-binding domains"/>
    <property type="match status" value="1"/>
</dbReference>
<dbReference type="Pfam" id="PF01381">
    <property type="entry name" value="HTH_3"/>
    <property type="match status" value="1"/>
</dbReference>
<dbReference type="InterPro" id="IPR001387">
    <property type="entry name" value="Cro/C1-type_HTH"/>
</dbReference>
<sequence>MTRIFFLFNLIFFCKFVKMSDMQKEKLRTVRKMKGFTQQQMAEVIPTDVSNYSRKESGTVSITQTEWNKLAQFLEVPIEEIYEEEEAKIVIENPVFNDSPGSNVGNSGFSANNMGQITNELSIEIIKTMQEYIGLLKEEINRLKK</sequence>
<name>A0A411DQC4_CHRID</name>
<organism evidence="3">
    <name type="scientific">Chryseobacterium indologenes</name>
    <name type="common">Flavobacterium indologenes</name>
    <dbReference type="NCBI Taxonomy" id="253"/>
    <lineage>
        <taxon>Bacteria</taxon>
        <taxon>Pseudomonadati</taxon>
        <taxon>Bacteroidota</taxon>
        <taxon>Flavobacteriia</taxon>
        <taxon>Flavobacteriales</taxon>
        <taxon>Weeksellaceae</taxon>
        <taxon>Chryseobacterium group</taxon>
        <taxon>Chryseobacterium</taxon>
    </lineage>
</organism>
<dbReference type="GO" id="GO:0003677">
    <property type="term" value="F:DNA binding"/>
    <property type="evidence" value="ECO:0007669"/>
    <property type="project" value="UniProtKB-KW"/>
</dbReference>
<dbReference type="PANTHER" id="PTHR46558:SF4">
    <property type="entry name" value="DNA-BIDING PHAGE PROTEIN"/>
    <property type="match status" value="1"/>
</dbReference>
<dbReference type="AlphaFoldDB" id="A0A411DQC4"/>
<evidence type="ECO:0000313" key="3">
    <source>
        <dbReference type="EMBL" id="QBA22586.1"/>
    </source>
</evidence>
<protein>
    <submittedName>
        <fullName evidence="3">XRE family transcriptional regulator</fullName>
    </submittedName>
</protein>
<dbReference type="SMART" id="SM00530">
    <property type="entry name" value="HTH_XRE"/>
    <property type="match status" value="1"/>
</dbReference>
<keyword evidence="1" id="KW-0238">DNA-binding</keyword>
<gene>
    <name evidence="3" type="ORF">EU348_15905</name>
</gene>
<evidence type="ECO:0000259" key="2">
    <source>
        <dbReference type="PROSITE" id="PS50943"/>
    </source>
</evidence>
<accession>A0A411DQC4</accession>
<evidence type="ECO:0000256" key="1">
    <source>
        <dbReference type="ARBA" id="ARBA00023125"/>
    </source>
</evidence>
<dbReference type="SUPFAM" id="SSF47413">
    <property type="entry name" value="lambda repressor-like DNA-binding domains"/>
    <property type="match status" value="1"/>
</dbReference>
<dbReference type="PROSITE" id="PS50943">
    <property type="entry name" value="HTH_CROC1"/>
    <property type="match status" value="1"/>
</dbReference>
<feature type="domain" description="HTH cro/C1-type" evidence="2">
    <location>
        <begin position="27"/>
        <end position="81"/>
    </location>
</feature>
<dbReference type="InterPro" id="IPR010982">
    <property type="entry name" value="Lambda_DNA-bd_dom_sf"/>
</dbReference>
<reference evidence="3" key="1">
    <citation type="submission" date="2019-01" db="EMBL/GenBank/DDBJ databases">
        <title>Whole Genome Sequencing for Putative Detection of Antimicrobial Resistance and Potential Virulence Factors in Chryseobacterium indologenes isolated from Nile Tilapia in Tanzania.</title>
        <authorList>
            <person name="Mwega E."/>
            <person name="Mutoloki S."/>
            <person name="Mugimba K."/>
            <person name="Colquhoun D."/>
            <person name="Mdegela R."/>
            <person name="Evensen O."/>
            <person name="Wasteson Y."/>
        </authorList>
    </citation>
    <scope>NUCLEOTIDE SEQUENCE [LARGE SCALE GENOMIC DNA]</scope>
    <source>
        <strain evidence="3">StR 01</strain>
    </source>
</reference>
<dbReference type="CDD" id="cd00093">
    <property type="entry name" value="HTH_XRE"/>
    <property type="match status" value="1"/>
</dbReference>
<dbReference type="PANTHER" id="PTHR46558">
    <property type="entry name" value="TRACRIPTIONAL REGULATORY PROTEIN-RELATED-RELATED"/>
    <property type="match status" value="1"/>
</dbReference>
<proteinExistence type="predicted"/>
<dbReference type="EMBL" id="CP035532">
    <property type="protein sequence ID" value="QBA22586.1"/>
    <property type="molecule type" value="Genomic_DNA"/>
</dbReference>